<evidence type="ECO:0000313" key="1">
    <source>
        <dbReference type="EMBL" id="ODQ57509.1"/>
    </source>
</evidence>
<dbReference type="GeneID" id="30203170"/>
<dbReference type="AlphaFoldDB" id="A0A1E3NWC4"/>
<dbReference type="RefSeq" id="XP_019036716.1">
    <property type="nucleotide sequence ID" value="XM_019185924.1"/>
</dbReference>
<proteinExistence type="predicted"/>
<sequence>MHLHNVHLRDSPIVLLKEALKSLYRKDKKEAVKSETPELLPKFFSGLRVWKHKAKKGECYILSTKTLNLAKTFKIISQGELQPSSPLKVKFFQEKLHWYSSNPVFFLSNTRYEYFDKDMMHYSFDSLRKDDSEELLGDQYELTSQKYISLHGMLTFAASESDEKLCEKIRYAIKKTLFDKACFKTTDSYNFCLMKVPCSCKLSSYRSYWPQKCDTNHVVGFIYRSGEGEKIFHKCISDRIENYGDTFRRFKTKFKVFNEGPFGCSDEYPAYCQTREEAKACK</sequence>
<gene>
    <name evidence="1" type="ORF">WICANDRAFT_85660</name>
</gene>
<name>A0A1E3NWC4_WICAA</name>
<dbReference type="EMBL" id="KV454213">
    <property type="protein sequence ID" value="ODQ57509.1"/>
    <property type="molecule type" value="Genomic_DNA"/>
</dbReference>
<evidence type="ECO:0000313" key="2">
    <source>
        <dbReference type="Proteomes" id="UP000094112"/>
    </source>
</evidence>
<reference evidence="1 2" key="1">
    <citation type="journal article" date="2016" name="Proc. Natl. Acad. Sci. U.S.A.">
        <title>Comparative genomics of biotechnologically important yeasts.</title>
        <authorList>
            <person name="Riley R."/>
            <person name="Haridas S."/>
            <person name="Wolfe K.H."/>
            <person name="Lopes M.R."/>
            <person name="Hittinger C.T."/>
            <person name="Goeker M."/>
            <person name="Salamov A.A."/>
            <person name="Wisecaver J.H."/>
            <person name="Long T.M."/>
            <person name="Calvey C.H."/>
            <person name="Aerts A.L."/>
            <person name="Barry K.W."/>
            <person name="Choi C."/>
            <person name="Clum A."/>
            <person name="Coughlan A.Y."/>
            <person name="Deshpande S."/>
            <person name="Douglass A.P."/>
            <person name="Hanson S.J."/>
            <person name="Klenk H.-P."/>
            <person name="LaButti K.M."/>
            <person name="Lapidus A."/>
            <person name="Lindquist E.A."/>
            <person name="Lipzen A.M."/>
            <person name="Meier-Kolthoff J.P."/>
            <person name="Ohm R.A."/>
            <person name="Otillar R.P."/>
            <person name="Pangilinan J.L."/>
            <person name="Peng Y."/>
            <person name="Rokas A."/>
            <person name="Rosa C.A."/>
            <person name="Scheuner C."/>
            <person name="Sibirny A.A."/>
            <person name="Slot J.C."/>
            <person name="Stielow J.B."/>
            <person name="Sun H."/>
            <person name="Kurtzman C.P."/>
            <person name="Blackwell M."/>
            <person name="Grigoriev I.V."/>
            <person name="Jeffries T.W."/>
        </authorList>
    </citation>
    <scope>NUCLEOTIDE SEQUENCE [LARGE SCALE GENOMIC DNA]</scope>
    <source>
        <strain evidence="2">ATCC 58044 / CBS 1984 / NCYC 433 / NRRL Y-366-8</strain>
    </source>
</reference>
<dbReference type="Proteomes" id="UP000094112">
    <property type="component" value="Unassembled WGS sequence"/>
</dbReference>
<organism evidence="1 2">
    <name type="scientific">Wickerhamomyces anomalus (strain ATCC 58044 / CBS 1984 / NCYC 433 / NRRL Y-366-8)</name>
    <name type="common">Yeast</name>
    <name type="synonym">Hansenula anomala</name>
    <dbReference type="NCBI Taxonomy" id="683960"/>
    <lineage>
        <taxon>Eukaryota</taxon>
        <taxon>Fungi</taxon>
        <taxon>Dikarya</taxon>
        <taxon>Ascomycota</taxon>
        <taxon>Saccharomycotina</taxon>
        <taxon>Saccharomycetes</taxon>
        <taxon>Phaffomycetales</taxon>
        <taxon>Wickerhamomycetaceae</taxon>
        <taxon>Wickerhamomyces</taxon>
    </lineage>
</organism>
<protein>
    <submittedName>
        <fullName evidence="1">Uncharacterized protein</fullName>
    </submittedName>
</protein>
<keyword evidence="2" id="KW-1185">Reference proteome</keyword>
<accession>A0A1E3NWC4</accession>